<dbReference type="Pfam" id="PF11951">
    <property type="entry name" value="Fungal_trans_2"/>
    <property type="match status" value="1"/>
</dbReference>
<accession>A0A6G1GXX7</accession>
<dbReference type="SUPFAM" id="SSF57701">
    <property type="entry name" value="Zn2/Cys6 DNA-binding domain"/>
    <property type="match status" value="1"/>
</dbReference>
<gene>
    <name evidence="4" type="ORF">K402DRAFT_421743</name>
</gene>
<evidence type="ECO:0000313" key="5">
    <source>
        <dbReference type="Proteomes" id="UP000800041"/>
    </source>
</evidence>
<keyword evidence="1" id="KW-0539">Nucleus</keyword>
<dbReference type="PROSITE" id="PS50048">
    <property type="entry name" value="ZN2_CY6_FUNGAL_2"/>
    <property type="match status" value="1"/>
</dbReference>
<keyword evidence="5" id="KW-1185">Reference proteome</keyword>
<dbReference type="AlphaFoldDB" id="A0A6G1GXX7"/>
<organism evidence="4 5">
    <name type="scientific">Aulographum hederae CBS 113979</name>
    <dbReference type="NCBI Taxonomy" id="1176131"/>
    <lineage>
        <taxon>Eukaryota</taxon>
        <taxon>Fungi</taxon>
        <taxon>Dikarya</taxon>
        <taxon>Ascomycota</taxon>
        <taxon>Pezizomycotina</taxon>
        <taxon>Dothideomycetes</taxon>
        <taxon>Pleosporomycetidae</taxon>
        <taxon>Aulographales</taxon>
        <taxon>Aulographaceae</taxon>
    </lineage>
</organism>
<dbReference type="GO" id="GO:0000981">
    <property type="term" value="F:DNA-binding transcription factor activity, RNA polymerase II-specific"/>
    <property type="evidence" value="ECO:0007669"/>
    <property type="project" value="InterPro"/>
</dbReference>
<dbReference type="InterPro" id="IPR036864">
    <property type="entry name" value="Zn2-C6_fun-type_DNA-bd_sf"/>
</dbReference>
<dbReference type="CDD" id="cd00067">
    <property type="entry name" value="GAL4"/>
    <property type="match status" value="1"/>
</dbReference>
<dbReference type="PANTHER" id="PTHR38791">
    <property type="entry name" value="ZN(II)2CYS6 TRANSCRIPTION FACTOR (EUROFUNG)-RELATED-RELATED"/>
    <property type="match status" value="1"/>
</dbReference>
<dbReference type="Pfam" id="PF00172">
    <property type="entry name" value="Zn_clus"/>
    <property type="match status" value="1"/>
</dbReference>
<dbReference type="EMBL" id="ML977160">
    <property type="protein sequence ID" value="KAF1985816.1"/>
    <property type="molecule type" value="Genomic_DNA"/>
</dbReference>
<proteinExistence type="predicted"/>
<reference evidence="4" key="1">
    <citation type="journal article" date="2020" name="Stud. Mycol.">
        <title>101 Dothideomycetes genomes: a test case for predicting lifestyles and emergence of pathogens.</title>
        <authorList>
            <person name="Haridas S."/>
            <person name="Albert R."/>
            <person name="Binder M."/>
            <person name="Bloem J."/>
            <person name="Labutti K."/>
            <person name="Salamov A."/>
            <person name="Andreopoulos B."/>
            <person name="Baker S."/>
            <person name="Barry K."/>
            <person name="Bills G."/>
            <person name="Bluhm B."/>
            <person name="Cannon C."/>
            <person name="Castanera R."/>
            <person name="Culley D."/>
            <person name="Daum C."/>
            <person name="Ezra D."/>
            <person name="Gonzalez J."/>
            <person name="Henrissat B."/>
            <person name="Kuo A."/>
            <person name="Liang C."/>
            <person name="Lipzen A."/>
            <person name="Lutzoni F."/>
            <person name="Magnuson J."/>
            <person name="Mondo S."/>
            <person name="Nolan M."/>
            <person name="Ohm R."/>
            <person name="Pangilinan J."/>
            <person name="Park H.-J."/>
            <person name="Ramirez L."/>
            <person name="Alfaro M."/>
            <person name="Sun H."/>
            <person name="Tritt A."/>
            <person name="Yoshinaga Y."/>
            <person name="Zwiers L.-H."/>
            <person name="Turgeon B."/>
            <person name="Goodwin S."/>
            <person name="Spatafora J."/>
            <person name="Crous P."/>
            <person name="Grigoriev I."/>
        </authorList>
    </citation>
    <scope>NUCLEOTIDE SEQUENCE</scope>
    <source>
        <strain evidence="4">CBS 113979</strain>
    </source>
</reference>
<dbReference type="PROSITE" id="PS00463">
    <property type="entry name" value="ZN2_CY6_FUNGAL_1"/>
    <property type="match status" value="1"/>
</dbReference>
<feature type="region of interest" description="Disordered" evidence="2">
    <location>
        <begin position="60"/>
        <end position="96"/>
    </location>
</feature>
<evidence type="ECO:0000256" key="2">
    <source>
        <dbReference type="SAM" id="MobiDB-lite"/>
    </source>
</evidence>
<dbReference type="InterPro" id="IPR053175">
    <property type="entry name" value="DHMBA_Reg_Transcription_Factor"/>
</dbReference>
<evidence type="ECO:0000256" key="1">
    <source>
        <dbReference type="ARBA" id="ARBA00023242"/>
    </source>
</evidence>
<evidence type="ECO:0000313" key="4">
    <source>
        <dbReference type="EMBL" id="KAF1985816.1"/>
    </source>
</evidence>
<feature type="compositionally biased region" description="Polar residues" evidence="2">
    <location>
        <begin position="85"/>
        <end position="96"/>
    </location>
</feature>
<dbReference type="InterPro" id="IPR021858">
    <property type="entry name" value="Fun_TF"/>
</dbReference>
<name>A0A6G1GXX7_9PEZI</name>
<feature type="compositionally biased region" description="Basic and acidic residues" evidence="2">
    <location>
        <begin position="60"/>
        <end position="84"/>
    </location>
</feature>
<dbReference type="Gene3D" id="4.10.240.10">
    <property type="entry name" value="Zn(2)-C6 fungal-type DNA-binding domain"/>
    <property type="match status" value="1"/>
</dbReference>
<evidence type="ECO:0000259" key="3">
    <source>
        <dbReference type="PROSITE" id="PS50048"/>
    </source>
</evidence>
<sequence>MSRGYRGRPSTGCASCRKSKVKCDETVPICKRCLKTGHDCVYRDSLELYFRNETGSAAKRAQDGWRQRSKKPTKDGKTESRESSTDVVSVSPISLSNDSKPTQLDFNSSLTILPMLAPSAIELSENRFFFDYVLQTNRAFPYSGIMDFLPELYRKSSQETCLPEALAAMAKLNLYRRTRNQQLAIQAAESYGHSLQLMKAALQNPETARSNEVLISMYLMGMYESISIPGTRKAFWNAHREACIHLLRHRGRPDRTDVISIRMVQMIYIQVLTFCMSTKQAPPPDVDAISEYFTGDLPIFKLMRILHDVAIVLNEIGNEELAGNAPERVMPLLTKAAEIDAQLGAWTESLPQHWKIQSHELNPRSLPKWLHPLFQSHGAPTVRHTYHDMPIAFSWNLHRTTRVLLNVTMIKTASHMLSRASTPESMTGGLPDFRPILLDNGTFYDVSASEEVIRNVVEYIVPSVITHLSMPLEGKPDPSEFSNVSRLRMTLLIWPLATSTLVMNGSLSGIDLHRRGPWLRQVLQFIKQDLL</sequence>
<dbReference type="InterPro" id="IPR001138">
    <property type="entry name" value="Zn2Cys6_DnaBD"/>
</dbReference>
<protein>
    <recommendedName>
        <fullName evidence="3">Zn(2)-C6 fungal-type domain-containing protein</fullName>
    </recommendedName>
</protein>
<dbReference type="OrthoDB" id="2991872at2759"/>
<dbReference type="Proteomes" id="UP000800041">
    <property type="component" value="Unassembled WGS sequence"/>
</dbReference>
<feature type="domain" description="Zn(2)-C6 fungal-type" evidence="3">
    <location>
        <begin position="12"/>
        <end position="42"/>
    </location>
</feature>
<dbReference type="GO" id="GO:0008270">
    <property type="term" value="F:zinc ion binding"/>
    <property type="evidence" value="ECO:0007669"/>
    <property type="project" value="InterPro"/>
</dbReference>
<dbReference type="SMART" id="SM00066">
    <property type="entry name" value="GAL4"/>
    <property type="match status" value="1"/>
</dbReference>